<sequence length="249" mass="28729">MGKCSPTRAEFDRAYNDHVIGSNFLEVPEYYEIDRERYWRSLQLLCDMGLDSDMKMIEFGGGQMALLLSKMFGMDCTVADINESYRKVIDAAGLSFVIGNLTWEPPVPDADKRYDLVVMLEVIEHIPEPPYVTFRRLSSLLNPGGRVFLTTPNLFRLRNITRMVLGKDYLDRFQLPLPHVGLGHQMEYSMDHMSWQLRHAGYAVEDIRHDQLGTSGHSTKARLARRLLAPLYMRPTWREKLVAMARLSE</sequence>
<keyword evidence="2" id="KW-1185">Reference proteome</keyword>
<gene>
    <name evidence="1" type="ORF">HNP60_003251</name>
</gene>
<organism evidence="1 2">
    <name type="scientific">Sphingobium lignivorans</name>
    <dbReference type="NCBI Taxonomy" id="2735886"/>
    <lineage>
        <taxon>Bacteria</taxon>
        <taxon>Pseudomonadati</taxon>
        <taxon>Pseudomonadota</taxon>
        <taxon>Alphaproteobacteria</taxon>
        <taxon>Sphingomonadales</taxon>
        <taxon>Sphingomonadaceae</taxon>
        <taxon>Sphingobium</taxon>
    </lineage>
</organism>
<dbReference type="SUPFAM" id="SSF53335">
    <property type="entry name" value="S-adenosyl-L-methionine-dependent methyltransferases"/>
    <property type="match status" value="1"/>
</dbReference>
<reference evidence="1 2" key="1">
    <citation type="submission" date="2020-08" db="EMBL/GenBank/DDBJ databases">
        <title>Exploring microbial biodiversity for novel pathways involved in the catabolism of aromatic compounds derived from lignin.</title>
        <authorList>
            <person name="Elkins J."/>
        </authorList>
    </citation>
    <scope>NUCLEOTIDE SEQUENCE [LARGE SCALE GENOMIC DNA]</scope>
    <source>
        <strain evidence="1 2">B1D3A</strain>
    </source>
</reference>
<dbReference type="RefSeq" id="WP_184155727.1">
    <property type="nucleotide sequence ID" value="NZ_JACHKA010000001.1"/>
</dbReference>
<dbReference type="CDD" id="cd02440">
    <property type="entry name" value="AdoMet_MTases"/>
    <property type="match status" value="1"/>
</dbReference>
<dbReference type="Pfam" id="PF13489">
    <property type="entry name" value="Methyltransf_23"/>
    <property type="match status" value="1"/>
</dbReference>
<comment type="caution">
    <text evidence="1">The sequence shown here is derived from an EMBL/GenBank/DDBJ whole genome shotgun (WGS) entry which is preliminary data.</text>
</comment>
<dbReference type="EMBL" id="JACHKA010000001">
    <property type="protein sequence ID" value="MBB5987277.1"/>
    <property type="molecule type" value="Genomic_DNA"/>
</dbReference>
<dbReference type="InterPro" id="IPR029063">
    <property type="entry name" value="SAM-dependent_MTases_sf"/>
</dbReference>
<protein>
    <submittedName>
        <fullName evidence="1">Cyclopropane fatty-acyl-phospholipid synthase-like methyltransferase</fullName>
    </submittedName>
</protein>
<name>A0ABR6NKU3_9SPHN</name>
<evidence type="ECO:0000313" key="2">
    <source>
        <dbReference type="Proteomes" id="UP001138540"/>
    </source>
</evidence>
<proteinExistence type="predicted"/>
<accession>A0ABR6NKU3</accession>
<evidence type="ECO:0000313" key="1">
    <source>
        <dbReference type="EMBL" id="MBB5987277.1"/>
    </source>
</evidence>
<dbReference type="Proteomes" id="UP001138540">
    <property type="component" value="Unassembled WGS sequence"/>
</dbReference>
<dbReference type="Gene3D" id="3.40.50.150">
    <property type="entry name" value="Vaccinia Virus protein VP39"/>
    <property type="match status" value="1"/>
</dbReference>